<name>A0A2C9D5H7_9HYPH</name>
<organism evidence="1 2">
    <name type="scientific">Hartmannibacter diazotrophicus</name>
    <dbReference type="NCBI Taxonomy" id="1482074"/>
    <lineage>
        <taxon>Bacteria</taxon>
        <taxon>Pseudomonadati</taxon>
        <taxon>Pseudomonadota</taxon>
        <taxon>Alphaproteobacteria</taxon>
        <taxon>Hyphomicrobiales</taxon>
        <taxon>Pleomorphomonadaceae</taxon>
        <taxon>Hartmannibacter</taxon>
    </lineage>
</organism>
<keyword evidence="2" id="KW-1185">Reference proteome</keyword>
<protein>
    <submittedName>
        <fullName evidence="1">Uncharacterized protein</fullName>
    </submittedName>
</protein>
<gene>
    <name evidence="1" type="ORF">HDIA_2005</name>
</gene>
<dbReference type="KEGG" id="hdi:HDIA_2005"/>
<dbReference type="Pfam" id="PF23148">
    <property type="entry name" value="Gp77"/>
    <property type="match status" value="1"/>
</dbReference>
<dbReference type="AlphaFoldDB" id="A0A2C9D5H7"/>
<accession>A0A2C9D5H7</accession>
<dbReference type="InterPro" id="IPR056928">
    <property type="entry name" value="Gp77-like"/>
</dbReference>
<dbReference type="OrthoDB" id="8421685at2"/>
<reference evidence="2" key="1">
    <citation type="submission" date="2017-09" db="EMBL/GenBank/DDBJ databases">
        <title>Genome sequence of Nannocystis excedens DSM 71.</title>
        <authorList>
            <person name="Blom J."/>
        </authorList>
    </citation>
    <scope>NUCLEOTIDE SEQUENCE [LARGE SCALE GENOMIC DNA]</scope>
    <source>
        <strain evidence="2">type strain: E19</strain>
    </source>
</reference>
<dbReference type="Proteomes" id="UP000223606">
    <property type="component" value="Chromosome 1"/>
</dbReference>
<dbReference type="RefSeq" id="WP_099556045.1">
    <property type="nucleotide sequence ID" value="NZ_LT960614.1"/>
</dbReference>
<dbReference type="EMBL" id="LT960614">
    <property type="protein sequence ID" value="SON55546.1"/>
    <property type="molecule type" value="Genomic_DNA"/>
</dbReference>
<proteinExistence type="predicted"/>
<sequence>MAKTWDYKDPDETLDYRIDWSDRLAGDTIATSVWVVPPGLTEGPNLNDETTTTIWLAGGVEGATHSLTNRITTAGGRTMDQSVLLAIKSK</sequence>
<evidence type="ECO:0000313" key="1">
    <source>
        <dbReference type="EMBL" id="SON55546.1"/>
    </source>
</evidence>
<evidence type="ECO:0000313" key="2">
    <source>
        <dbReference type="Proteomes" id="UP000223606"/>
    </source>
</evidence>